<comment type="caution">
    <text evidence="1">The sequence shown here is derived from an EMBL/GenBank/DDBJ whole genome shotgun (WGS) entry which is preliminary data.</text>
</comment>
<protein>
    <submittedName>
        <fullName evidence="1">Uncharacterized protein</fullName>
    </submittedName>
</protein>
<dbReference type="AlphaFoldDB" id="A0AAW0EFH7"/>
<reference evidence="1 2" key="1">
    <citation type="journal article" date="2024" name="J Genomics">
        <title>Draft genome sequencing and assembly of Favolaschia claudopus CIRM-BRFM 2984 isolated from oak limbs.</title>
        <authorList>
            <person name="Navarro D."/>
            <person name="Drula E."/>
            <person name="Chaduli D."/>
            <person name="Cazenave R."/>
            <person name="Ahrendt S."/>
            <person name="Wang J."/>
            <person name="Lipzen A."/>
            <person name="Daum C."/>
            <person name="Barry K."/>
            <person name="Grigoriev I.V."/>
            <person name="Favel A."/>
            <person name="Rosso M.N."/>
            <person name="Martin F."/>
        </authorList>
    </citation>
    <scope>NUCLEOTIDE SEQUENCE [LARGE SCALE GENOMIC DNA]</scope>
    <source>
        <strain evidence="1 2">CIRM-BRFM 2984</strain>
    </source>
</reference>
<gene>
    <name evidence="1" type="ORF">R3P38DRAFT_31425</name>
</gene>
<organism evidence="1 2">
    <name type="scientific">Favolaschia claudopus</name>
    <dbReference type="NCBI Taxonomy" id="2862362"/>
    <lineage>
        <taxon>Eukaryota</taxon>
        <taxon>Fungi</taxon>
        <taxon>Dikarya</taxon>
        <taxon>Basidiomycota</taxon>
        <taxon>Agaricomycotina</taxon>
        <taxon>Agaricomycetes</taxon>
        <taxon>Agaricomycetidae</taxon>
        <taxon>Agaricales</taxon>
        <taxon>Marasmiineae</taxon>
        <taxon>Mycenaceae</taxon>
        <taxon>Favolaschia</taxon>
    </lineage>
</organism>
<sequence>MTTVVGIRSSLPSASKPVDHLDFVELGLLDAVEPFKRLRSQSADELQLYCTVPTWSTSSDNCLDLDDFQQLRSKVLTLVKSLRSSGIASYVLVPSSSSRCIVCVRRCPDLSSAVDTLQKITLPVHNRQNVLLADLGGGPCLVII</sequence>
<proteinExistence type="predicted"/>
<evidence type="ECO:0000313" key="1">
    <source>
        <dbReference type="EMBL" id="KAK7064232.1"/>
    </source>
</evidence>
<name>A0AAW0EFH7_9AGAR</name>
<dbReference type="EMBL" id="JAWWNJ010000001">
    <property type="protein sequence ID" value="KAK7064232.1"/>
    <property type="molecule type" value="Genomic_DNA"/>
</dbReference>
<keyword evidence="2" id="KW-1185">Reference proteome</keyword>
<dbReference type="Proteomes" id="UP001362999">
    <property type="component" value="Unassembled WGS sequence"/>
</dbReference>
<accession>A0AAW0EFH7</accession>
<evidence type="ECO:0000313" key="2">
    <source>
        <dbReference type="Proteomes" id="UP001362999"/>
    </source>
</evidence>